<dbReference type="CDD" id="cd06082">
    <property type="entry name" value="KOW_Spt5_2"/>
    <property type="match status" value="1"/>
</dbReference>
<dbReference type="Pfam" id="PF12815">
    <property type="entry name" value="CTD"/>
    <property type="match status" value="1"/>
</dbReference>
<feature type="compositionally biased region" description="Acidic residues" evidence="10">
    <location>
        <begin position="39"/>
        <end position="50"/>
    </location>
</feature>
<evidence type="ECO:0000256" key="10">
    <source>
        <dbReference type="SAM" id="MobiDB-lite"/>
    </source>
</evidence>
<dbReference type="InterPro" id="IPR041976">
    <property type="entry name" value="KOW_Spt5_3"/>
</dbReference>
<dbReference type="FunFam" id="3.30.70.940:FF:000005">
    <property type="entry name" value="Transcription elongation factor SPT5"/>
    <property type="match status" value="1"/>
</dbReference>
<dbReference type="SMART" id="SM00739">
    <property type="entry name" value="KOW"/>
    <property type="match status" value="4"/>
</dbReference>
<evidence type="ECO:0000256" key="6">
    <source>
        <dbReference type="ARBA" id="ARBA00023242"/>
    </source>
</evidence>
<dbReference type="SMART" id="SM00738">
    <property type="entry name" value="NGN"/>
    <property type="match status" value="1"/>
</dbReference>
<dbReference type="GO" id="GO:0003729">
    <property type="term" value="F:mRNA binding"/>
    <property type="evidence" value="ECO:0007669"/>
    <property type="project" value="TreeGrafter"/>
</dbReference>
<evidence type="ECO:0000259" key="11">
    <source>
        <dbReference type="SMART" id="SM00738"/>
    </source>
</evidence>
<keyword evidence="14" id="KW-1185">Reference proteome</keyword>
<feature type="compositionally biased region" description="Polar residues" evidence="10">
    <location>
        <begin position="870"/>
        <end position="883"/>
    </location>
</feature>
<dbReference type="Pfam" id="PF23042">
    <property type="entry name" value="KOW1_SPT5"/>
    <property type="match status" value="1"/>
</dbReference>
<dbReference type="FunFam" id="2.30.30.30:FF:000018">
    <property type="entry name" value="Transcription elongation factor SPT5"/>
    <property type="match status" value="1"/>
</dbReference>
<dbReference type="Pfam" id="PF23037">
    <property type="entry name" value="KOWx_SPT5"/>
    <property type="match status" value="1"/>
</dbReference>
<evidence type="ECO:0000313" key="14">
    <source>
        <dbReference type="Proteomes" id="UP001365542"/>
    </source>
</evidence>
<dbReference type="InterPro" id="IPR041978">
    <property type="entry name" value="KOW_Spt5_5"/>
</dbReference>
<dbReference type="EMBL" id="JAVHJO010000007">
    <property type="protein sequence ID" value="KAK6538592.1"/>
    <property type="molecule type" value="Genomic_DNA"/>
</dbReference>
<keyword evidence="6 9" id="KW-0539">Nucleus</keyword>
<dbReference type="GO" id="GO:0006357">
    <property type="term" value="P:regulation of transcription by RNA polymerase II"/>
    <property type="evidence" value="ECO:0007669"/>
    <property type="project" value="InterPro"/>
</dbReference>
<accession>A0AAV9X945</accession>
<comment type="similarity">
    <text evidence="2 9">Belongs to the SPT5 family.</text>
</comment>
<feature type="compositionally biased region" description="Low complexity" evidence="10">
    <location>
        <begin position="1041"/>
        <end position="1053"/>
    </location>
</feature>
<dbReference type="PIRSF" id="PIRSF036945">
    <property type="entry name" value="Spt5"/>
    <property type="match status" value="1"/>
</dbReference>
<feature type="domain" description="KOW" evidence="12">
    <location>
        <begin position="516"/>
        <end position="544"/>
    </location>
</feature>
<dbReference type="PANTHER" id="PTHR11125">
    <property type="entry name" value="SUPPRESSOR OF TY 5"/>
    <property type="match status" value="1"/>
</dbReference>
<dbReference type="InterPro" id="IPR017071">
    <property type="entry name" value="TF_Spt5_eukaryote"/>
</dbReference>
<keyword evidence="5 9" id="KW-0804">Transcription</keyword>
<sequence length="1097" mass="118659">MSSSLRDANLPSDEEDDDDFEEEEEEGHREKRQKRDRIEEDDEDEEDEEDAPRSSSKRDKSRGKSNGANEDDEIEDLEEDDEDDDEEDEDDDEDDDGPRRGHTRRIHNPFIDTMAEVDEDDEDDEDAEDDQEIGDFLAPREEEEILRGAAIDDRYHRELDRRNQVNLAQDAETIAASYRDRYGKQQKHRLGDGSGVTPKRLLLPSVNDPSIWGVKCKPGKEKEAVFAIMKKLQDMKGTRNALNIISVLERGQSMQGFLYVEARRQADVLNACTNIPNVYARSGMILVPVDEMPDLLRVQKRAEITPGTFVRFKRGKYQGDLAQVENVENSGQILRVRAVPRIDYSAKDDSSTIQDASGKRKRLASTIKPPQRLFSEAEAKKYHARDLSPPSYSGGRVSYTYMGDVYEDGYLVKDVRITALQTENVNPKLEEVTRFANSGDGNESLDLQALSQSLKASTDKYAPYQPGDMVEVYAGEQAGMVGKVIRVRADIVSMNVQEGPLRGKDIDVPFKGLRKKFKAGDHVKVMGGSRYRDEVGMVVKIIEDRVTFLSDLSMDEITVFSRDLREASDSGGMGAATGKYDLWDLVQLNATTVACVIKIDRESLKVLDQDGVTRTLLPSQIAAKLPSRRKDAVATDRNGLEILIEDTVKEIAGGENRSGVIQHLHRGYAFIHSKELQGETGGIFVARTNNLATMIAKGGRVASSGPDLSKMPEMSKKPTGNNMPPPVIIRQGGRDRILGQTVHVRQGPYKGLLGIVKDATDTTARVELHSKNKTITLDKTKLGFKEGATGRILSYAEFVQPKKGFGGTPSYSGSGSSTGGSPWSGSRTPAGASGWSGSRTPAGAHGASGGRTPAWAGGNDGGRTPAWASGSKTPAYNDGSRTSDPYRDGSRTSNPYKDGSRTSDPYRGDNDGSRTSYGQTVGSGGRTPAWNPGNRTPYHGPGESAPRESGSAWDSGSKTPARSLTSINDQWNDSYNNNSSTTARTPAAYNATSPEFSGGYSAATPGASGLSAPTPGGLNAPTPAPVSAPTPRANVGPWDAPTPGGPVSAATPGASGGGGGRGGYYDAPTPQTGGYSTAKTPGATWGNDDDDDAPGYN</sequence>
<keyword evidence="13" id="KW-0648">Protein biosynthesis</keyword>
<comment type="caution">
    <text evidence="13">The sequence shown here is derived from an EMBL/GenBank/DDBJ whole genome shotgun (WGS) entry which is preliminary data.</text>
</comment>
<feature type="compositionally biased region" description="Acidic residues" evidence="10">
    <location>
        <begin position="12"/>
        <end position="25"/>
    </location>
</feature>
<dbReference type="InterPro" id="IPR039385">
    <property type="entry name" value="NGN_Euk"/>
</dbReference>
<dbReference type="GO" id="GO:0032784">
    <property type="term" value="P:regulation of DNA-templated transcription elongation"/>
    <property type="evidence" value="ECO:0007669"/>
    <property type="project" value="InterPro"/>
</dbReference>
<dbReference type="Proteomes" id="UP001365542">
    <property type="component" value="Unassembled WGS sequence"/>
</dbReference>
<proteinExistence type="inferred from homology"/>
<dbReference type="FunFam" id="2.30.30.30:FF:000029">
    <property type="entry name" value="Transcription elongation factor SPT5"/>
    <property type="match status" value="1"/>
</dbReference>
<dbReference type="Gene3D" id="3.30.70.940">
    <property type="entry name" value="NusG, N-terminal domain"/>
    <property type="match status" value="1"/>
</dbReference>
<dbReference type="InterPro" id="IPR006645">
    <property type="entry name" value="NGN-like_dom"/>
</dbReference>
<name>A0AAV9X945_9PEZI</name>
<feature type="compositionally biased region" description="Polar residues" evidence="10">
    <location>
        <begin position="952"/>
        <end position="995"/>
    </location>
</feature>
<comment type="function">
    <text evidence="7 9">The SPT4-SPT5 complex mediates both activation and inhibition of transcription elongation, and plays a role in pre-mRNA processing. This complex seems to be important for the stability of the RNA polymerase II elongation machinery on the chromatin template but not for the inherent ability of this machinery to translocate down the gene.</text>
</comment>
<feature type="domain" description="KOW" evidence="12">
    <location>
        <begin position="463"/>
        <end position="490"/>
    </location>
</feature>
<dbReference type="InterPro" id="IPR022581">
    <property type="entry name" value="Spt5_N"/>
</dbReference>
<dbReference type="SUPFAM" id="SSF50104">
    <property type="entry name" value="Translation proteins SH3-like domain"/>
    <property type="match status" value="1"/>
</dbReference>
<evidence type="ECO:0000256" key="1">
    <source>
        <dbReference type="ARBA" id="ARBA00004123"/>
    </source>
</evidence>
<dbReference type="InterPro" id="IPR036735">
    <property type="entry name" value="NGN_dom_sf"/>
</dbReference>
<dbReference type="Pfam" id="PF23290">
    <property type="entry name" value="KOW5_SPT5"/>
    <property type="match status" value="1"/>
</dbReference>
<dbReference type="Pfam" id="PF03439">
    <property type="entry name" value="Spt5-NGN"/>
    <property type="match status" value="1"/>
</dbReference>
<dbReference type="GO" id="GO:0006368">
    <property type="term" value="P:transcription elongation by RNA polymerase II"/>
    <property type="evidence" value="ECO:0007669"/>
    <property type="project" value="TreeGrafter"/>
</dbReference>
<dbReference type="InterPro" id="IPR005824">
    <property type="entry name" value="KOW"/>
</dbReference>
<gene>
    <name evidence="13" type="primary">SPT5</name>
    <name evidence="13" type="ORF">TWF694_010170</name>
</gene>
<evidence type="ECO:0000256" key="7">
    <source>
        <dbReference type="ARBA" id="ARBA00024691"/>
    </source>
</evidence>
<feature type="domain" description="KOW" evidence="12">
    <location>
        <begin position="303"/>
        <end position="330"/>
    </location>
</feature>
<dbReference type="Pfam" id="PF23291">
    <property type="entry name" value="KOW4_SPT5"/>
    <property type="match status" value="1"/>
</dbReference>
<evidence type="ECO:0000256" key="4">
    <source>
        <dbReference type="ARBA" id="ARBA00022664"/>
    </source>
</evidence>
<feature type="compositionally biased region" description="Acidic residues" evidence="10">
    <location>
        <begin position="69"/>
        <end position="96"/>
    </location>
</feature>
<dbReference type="InterPro" id="IPR041973">
    <property type="entry name" value="KOW_Spt5_1"/>
</dbReference>
<dbReference type="Gene3D" id="2.30.30.30">
    <property type="match status" value="3"/>
</dbReference>
<evidence type="ECO:0000256" key="3">
    <source>
        <dbReference type="ARBA" id="ARBA00020181"/>
    </source>
</evidence>
<reference evidence="13 14" key="1">
    <citation type="submission" date="2019-10" db="EMBL/GenBank/DDBJ databases">
        <authorList>
            <person name="Palmer J.M."/>
        </authorList>
    </citation>
    <scope>NUCLEOTIDE SEQUENCE [LARGE SCALE GENOMIC DNA]</scope>
    <source>
        <strain evidence="13 14">TWF694</strain>
    </source>
</reference>
<dbReference type="GO" id="GO:0000785">
    <property type="term" value="C:chromatin"/>
    <property type="evidence" value="ECO:0007669"/>
    <property type="project" value="UniProtKB-ARBA"/>
</dbReference>
<protein>
    <recommendedName>
        <fullName evidence="3 9">Transcription elongation factor SPT5</fullName>
    </recommendedName>
</protein>
<evidence type="ECO:0000256" key="8">
    <source>
        <dbReference type="ARBA" id="ARBA00025870"/>
    </source>
</evidence>
<dbReference type="InterPro" id="IPR057936">
    <property type="entry name" value="KOWx_Spt5"/>
</dbReference>
<dbReference type="GO" id="GO:0006397">
    <property type="term" value="P:mRNA processing"/>
    <property type="evidence" value="ECO:0007669"/>
    <property type="project" value="UniProtKB-KW"/>
</dbReference>
<keyword evidence="4" id="KW-0507">mRNA processing</keyword>
<feature type="compositionally biased region" description="Polar residues" evidence="10">
    <location>
        <begin position="1069"/>
        <end position="1079"/>
    </location>
</feature>
<dbReference type="CDD" id="cd09888">
    <property type="entry name" value="NGN_Euk"/>
    <property type="match status" value="1"/>
</dbReference>
<organism evidence="13 14">
    <name type="scientific">Orbilia ellipsospora</name>
    <dbReference type="NCBI Taxonomy" id="2528407"/>
    <lineage>
        <taxon>Eukaryota</taxon>
        <taxon>Fungi</taxon>
        <taxon>Dikarya</taxon>
        <taxon>Ascomycota</taxon>
        <taxon>Pezizomycotina</taxon>
        <taxon>Orbiliomycetes</taxon>
        <taxon>Orbiliales</taxon>
        <taxon>Orbiliaceae</taxon>
        <taxon>Orbilia</taxon>
    </lineage>
</organism>
<dbReference type="CDD" id="cd06081">
    <property type="entry name" value="KOW_Spt5_1"/>
    <property type="match status" value="1"/>
</dbReference>
<dbReference type="CDD" id="cd06083">
    <property type="entry name" value="KOW_Spt5_3"/>
    <property type="match status" value="1"/>
</dbReference>
<feature type="compositionally biased region" description="Basic and acidic residues" evidence="10">
    <location>
        <begin position="898"/>
        <end position="912"/>
    </location>
</feature>
<feature type="region of interest" description="Disordered" evidence="10">
    <location>
        <begin position="803"/>
        <end position="1097"/>
    </location>
</feature>
<evidence type="ECO:0000256" key="5">
    <source>
        <dbReference type="ARBA" id="ARBA00023163"/>
    </source>
</evidence>
<feature type="compositionally biased region" description="Low complexity" evidence="10">
    <location>
        <begin position="808"/>
        <end position="829"/>
    </location>
</feature>
<dbReference type="InterPro" id="IPR041977">
    <property type="entry name" value="KOW_Spt5_4"/>
</dbReference>
<dbReference type="Pfam" id="PF23284">
    <property type="entry name" value="KOW2_Spt5"/>
    <property type="match status" value="1"/>
</dbReference>
<feature type="compositionally biased region" description="Gly residues" evidence="10">
    <location>
        <begin position="1054"/>
        <end position="1063"/>
    </location>
</feature>
<feature type="domain" description="KOW" evidence="12">
    <location>
        <begin position="735"/>
        <end position="762"/>
    </location>
</feature>
<dbReference type="CDD" id="cd06084">
    <property type="entry name" value="KOW_Spt5_4"/>
    <property type="match status" value="1"/>
</dbReference>
<feature type="compositionally biased region" description="Acidic residues" evidence="10">
    <location>
        <begin position="1087"/>
        <end position="1097"/>
    </location>
</feature>
<dbReference type="GO" id="GO:0003746">
    <property type="term" value="F:translation elongation factor activity"/>
    <property type="evidence" value="ECO:0007669"/>
    <property type="project" value="UniProtKB-KW"/>
</dbReference>
<feature type="region of interest" description="Disordered" evidence="10">
    <location>
        <begin position="702"/>
        <end position="726"/>
    </location>
</feature>
<dbReference type="PANTHER" id="PTHR11125:SF7">
    <property type="entry name" value="TRANSCRIPTION ELONGATION FACTOR SPT5"/>
    <property type="match status" value="1"/>
</dbReference>
<dbReference type="Pfam" id="PF11942">
    <property type="entry name" value="Spt5_N"/>
    <property type="match status" value="1"/>
</dbReference>
<feature type="region of interest" description="Disordered" evidence="10">
    <location>
        <begin position="1"/>
        <end position="141"/>
    </location>
</feature>
<evidence type="ECO:0000256" key="2">
    <source>
        <dbReference type="ARBA" id="ARBA00006956"/>
    </source>
</evidence>
<dbReference type="InterPro" id="IPR008991">
    <property type="entry name" value="Translation_prot_SH3-like_sf"/>
</dbReference>
<dbReference type="AlphaFoldDB" id="A0AAV9X945"/>
<dbReference type="InterPro" id="IPR005100">
    <property type="entry name" value="NGN-domain"/>
</dbReference>
<dbReference type="GO" id="GO:0032044">
    <property type="term" value="C:DSIF complex"/>
    <property type="evidence" value="ECO:0007669"/>
    <property type="project" value="TreeGrafter"/>
</dbReference>
<evidence type="ECO:0000259" key="12">
    <source>
        <dbReference type="SMART" id="SM00739"/>
    </source>
</evidence>
<dbReference type="InterPro" id="IPR014722">
    <property type="entry name" value="Rib_uL2_dom2"/>
</dbReference>
<evidence type="ECO:0000313" key="13">
    <source>
        <dbReference type="EMBL" id="KAK6538592.1"/>
    </source>
</evidence>
<evidence type="ECO:0000256" key="9">
    <source>
        <dbReference type="PIRNR" id="PIRNR036945"/>
    </source>
</evidence>
<comment type="subunit">
    <text evidence="8">Component of the SPT4-SPT5 complex. Interacts with RNA polymerase II.</text>
</comment>
<dbReference type="CDD" id="cd06085">
    <property type="entry name" value="KOW_Spt5_5"/>
    <property type="match status" value="1"/>
</dbReference>
<dbReference type="InterPro" id="IPR039659">
    <property type="entry name" value="SPT5"/>
</dbReference>
<feature type="domain" description="NusG-like N-terminal" evidence="11">
    <location>
        <begin position="208"/>
        <end position="299"/>
    </location>
</feature>
<feature type="compositionally biased region" description="Acidic residues" evidence="10">
    <location>
        <begin position="115"/>
        <end position="133"/>
    </location>
</feature>
<keyword evidence="13" id="KW-0251">Elongation factor</keyword>
<dbReference type="InterPro" id="IPR041975">
    <property type="entry name" value="KOW_Spt5_2"/>
</dbReference>
<comment type="subcellular location">
    <subcellularLocation>
        <location evidence="1 9">Nucleus</location>
    </subcellularLocation>
</comment>